<gene>
    <name evidence="1" type="ORF">GCM10010145_21210</name>
</gene>
<keyword evidence="2" id="KW-1185">Reference proteome</keyword>
<reference evidence="1" key="2">
    <citation type="submission" date="2020-09" db="EMBL/GenBank/DDBJ databases">
        <authorList>
            <person name="Sun Q."/>
            <person name="Ohkuma M."/>
        </authorList>
    </citation>
    <scope>NUCLEOTIDE SEQUENCE</scope>
    <source>
        <strain evidence="1">JCM 3131</strain>
    </source>
</reference>
<dbReference type="EMBL" id="BMQK01000003">
    <property type="protein sequence ID" value="GGQ51639.1"/>
    <property type="molecule type" value="Genomic_DNA"/>
</dbReference>
<organism evidence="1 2">
    <name type="scientific">Streptomyces ruber</name>
    <dbReference type="NCBI Taxonomy" id="83378"/>
    <lineage>
        <taxon>Bacteria</taxon>
        <taxon>Bacillati</taxon>
        <taxon>Actinomycetota</taxon>
        <taxon>Actinomycetes</taxon>
        <taxon>Kitasatosporales</taxon>
        <taxon>Streptomycetaceae</taxon>
        <taxon>Streptomyces</taxon>
    </lineage>
</organism>
<dbReference type="Proteomes" id="UP000620156">
    <property type="component" value="Unassembled WGS sequence"/>
</dbReference>
<sequence>MAAARAAGCADGLVTELTEDGTVLGDRPQAYTHLAPIGAATDLDAAGPRTAGRGADPACRTPVAGATNDCYRGVGRRPPLVIHCV</sequence>
<evidence type="ECO:0000313" key="2">
    <source>
        <dbReference type="Proteomes" id="UP000620156"/>
    </source>
</evidence>
<comment type="caution">
    <text evidence="1">The sequence shown here is derived from an EMBL/GenBank/DDBJ whole genome shotgun (WGS) entry which is preliminary data.</text>
</comment>
<reference evidence="1" key="1">
    <citation type="journal article" date="2014" name="Int. J. Syst. Evol. Microbiol.">
        <title>Complete genome sequence of Corynebacterium casei LMG S-19264T (=DSM 44701T), isolated from a smear-ripened cheese.</title>
        <authorList>
            <consortium name="US DOE Joint Genome Institute (JGI-PGF)"/>
            <person name="Walter F."/>
            <person name="Albersmeier A."/>
            <person name="Kalinowski J."/>
            <person name="Ruckert C."/>
        </authorList>
    </citation>
    <scope>NUCLEOTIDE SEQUENCE</scope>
    <source>
        <strain evidence="1">JCM 3131</strain>
    </source>
</reference>
<proteinExistence type="predicted"/>
<name>A0A918ES58_9ACTN</name>
<accession>A0A918ES58</accession>
<dbReference type="AlphaFoldDB" id="A0A918ES58"/>
<evidence type="ECO:0000313" key="1">
    <source>
        <dbReference type="EMBL" id="GGQ51639.1"/>
    </source>
</evidence>
<protein>
    <submittedName>
        <fullName evidence="1">Uncharacterized protein</fullName>
    </submittedName>
</protein>